<feature type="compositionally biased region" description="Acidic residues" evidence="1">
    <location>
        <begin position="22"/>
        <end position="45"/>
    </location>
</feature>
<feature type="region of interest" description="Disordered" evidence="1">
    <location>
        <begin position="21"/>
        <end position="45"/>
    </location>
</feature>
<dbReference type="Pfam" id="PF05618">
    <property type="entry name" value="Zn_protease"/>
    <property type="match status" value="1"/>
</dbReference>
<feature type="chain" id="PRO_5042107358" description="Retropepsin-like aspartic endopeptidase domain-containing protein" evidence="2">
    <location>
        <begin position="22"/>
        <end position="196"/>
    </location>
</feature>
<reference evidence="4" key="1">
    <citation type="submission" date="2022-03" db="EMBL/GenBank/DDBJ databases">
        <title>Genomic Encyclopedia of Type Strains, Phase III (KMG-III): the genomes of soil and plant-associated and newly described type strains.</title>
        <authorList>
            <person name="Whitman W."/>
        </authorList>
    </citation>
    <scope>NUCLEOTIDE SEQUENCE</scope>
    <source>
        <strain evidence="4">ANL 6-2</strain>
    </source>
</reference>
<keyword evidence="2" id="KW-0732">Signal</keyword>
<evidence type="ECO:0000256" key="1">
    <source>
        <dbReference type="SAM" id="MobiDB-lite"/>
    </source>
</evidence>
<dbReference type="RefSeq" id="WP_253473279.1">
    <property type="nucleotide sequence ID" value="NZ_JALJXV010000001.1"/>
</dbReference>
<proteinExistence type="predicted"/>
<protein>
    <recommendedName>
        <fullName evidence="3">Retropepsin-like aspartic endopeptidase domain-containing protein</fullName>
    </recommendedName>
</protein>
<keyword evidence="5" id="KW-1185">Reference proteome</keyword>
<accession>A0AAE3G0G7</accession>
<dbReference type="AlphaFoldDB" id="A0AAE3G0G7"/>
<organism evidence="4 5">
    <name type="scientific">Natronocella acetinitrilica</name>
    <dbReference type="NCBI Taxonomy" id="414046"/>
    <lineage>
        <taxon>Bacteria</taxon>
        <taxon>Pseudomonadati</taxon>
        <taxon>Pseudomonadota</taxon>
        <taxon>Gammaproteobacteria</taxon>
        <taxon>Chromatiales</taxon>
        <taxon>Ectothiorhodospiraceae</taxon>
        <taxon>Natronocella</taxon>
    </lineage>
</organism>
<evidence type="ECO:0000259" key="3">
    <source>
        <dbReference type="Pfam" id="PF05618"/>
    </source>
</evidence>
<dbReference type="PANTHER" id="PTHR38037">
    <property type="entry name" value="ZN_PROTEASE DOMAIN-CONTAINING PROTEIN"/>
    <property type="match status" value="1"/>
</dbReference>
<dbReference type="InterPro" id="IPR008503">
    <property type="entry name" value="Asp_endopeptidase"/>
</dbReference>
<dbReference type="InterPro" id="IPR021109">
    <property type="entry name" value="Peptidase_aspartic_dom_sf"/>
</dbReference>
<gene>
    <name evidence="4" type="ORF">J2T57_000338</name>
</gene>
<dbReference type="Gene3D" id="2.40.70.10">
    <property type="entry name" value="Acid Proteases"/>
    <property type="match status" value="1"/>
</dbReference>
<dbReference type="Proteomes" id="UP001205843">
    <property type="component" value="Unassembled WGS sequence"/>
</dbReference>
<evidence type="ECO:0000256" key="2">
    <source>
        <dbReference type="SAM" id="SignalP"/>
    </source>
</evidence>
<comment type="caution">
    <text evidence="4">The sequence shown here is derived from an EMBL/GenBank/DDBJ whole genome shotgun (WGS) entry which is preliminary data.</text>
</comment>
<dbReference type="PANTHER" id="PTHR38037:SF2">
    <property type="entry name" value="ATP-DEPENDENT ZINC PROTEASE DOMAIN-CONTAINING PROTEIN-RELATED"/>
    <property type="match status" value="1"/>
</dbReference>
<sequence length="196" mass="21542">MKVGTASLFALLLLMATVAPAETDEDADETADDDTEEAEAEDEAPDLEAVFANKTLFGYIETVQLEPGSIRADARIDTGASRSSLHAEDIETFDHSGDTWVRFRFRASEDDSSHGFERPVVEEITIIQASGDETRYVIRLGLCVGDRFAETDFTLTDRGELTYPVLVGRSFLADTAVVSSQREYTRDPNCTTNGDD</sequence>
<dbReference type="EMBL" id="JALJXV010000001">
    <property type="protein sequence ID" value="MCP1673246.1"/>
    <property type="molecule type" value="Genomic_DNA"/>
</dbReference>
<evidence type="ECO:0000313" key="5">
    <source>
        <dbReference type="Proteomes" id="UP001205843"/>
    </source>
</evidence>
<name>A0AAE3G0G7_9GAMM</name>
<feature type="signal peptide" evidence="2">
    <location>
        <begin position="1"/>
        <end position="21"/>
    </location>
</feature>
<feature type="domain" description="Retropepsin-like aspartic endopeptidase" evidence="3">
    <location>
        <begin position="57"/>
        <end position="188"/>
    </location>
</feature>
<dbReference type="SUPFAM" id="SSF50630">
    <property type="entry name" value="Acid proteases"/>
    <property type="match status" value="1"/>
</dbReference>
<evidence type="ECO:0000313" key="4">
    <source>
        <dbReference type="EMBL" id="MCP1673246.1"/>
    </source>
</evidence>